<evidence type="ECO:0000259" key="4">
    <source>
        <dbReference type="Pfam" id="PF11715"/>
    </source>
</evidence>
<reference evidence="6 7" key="1">
    <citation type="journal article" date="2018" name="Genome Biol. Evol.">
        <title>Multiple Roots of Fruiting Body Formation in Amoebozoa.</title>
        <authorList>
            <person name="Hillmann F."/>
            <person name="Forbes G."/>
            <person name="Novohradska S."/>
            <person name="Ferling I."/>
            <person name="Riege K."/>
            <person name="Groth M."/>
            <person name="Westermann M."/>
            <person name="Marz M."/>
            <person name="Spaller T."/>
            <person name="Winckler T."/>
            <person name="Schaap P."/>
            <person name="Glockner G."/>
        </authorList>
    </citation>
    <scope>NUCLEOTIDE SEQUENCE [LARGE SCALE GENOMIC DNA]</scope>
    <source>
        <strain evidence="6 7">Jena</strain>
    </source>
</reference>
<organism evidence="6 7">
    <name type="scientific">Planoprotostelium fungivorum</name>
    <dbReference type="NCBI Taxonomy" id="1890364"/>
    <lineage>
        <taxon>Eukaryota</taxon>
        <taxon>Amoebozoa</taxon>
        <taxon>Evosea</taxon>
        <taxon>Variosea</taxon>
        <taxon>Cavosteliida</taxon>
        <taxon>Cavosteliaceae</taxon>
        <taxon>Planoprotostelium</taxon>
    </lineage>
</organism>
<dbReference type="OrthoDB" id="67716at2759"/>
<dbReference type="PANTHER" id="PTHR21286:SF0">
    <property type="entry name" value="NUCLEAR PORE COMPLEX PROTEIN NUP160"/>
    <property type="match status" value="1"/>
</dbReference>
<dbReference type="InterPro" id="IPR059141">
    <property type="entry name" value="Beta-prop_Nup120_160"/>
</dbReference>
<keyword evidence="2" id="KW-0813">Transport</keyword>
<dbReference type="InterPro" id="IPR011047">
    <property type="entry name" value="Quinoprotein_ADH-like_sf"/>
</dbReference>
<dbReference type="InterPro" id="IPR021717">
    <property type="entry name" value="Nucleoporin_Nup160"/>
</dbReference>
<evidence type="ECO:0000256" key="3">
    <source>
        <dbReference type="ARBA" id="ARBA00023242"/>
    </source>
</evidence>
<dbReference type="GO" id="GO:0005643">
    <property type="term" value="C:nuclear pore"/>
    <property type="evidence" value="ECO:0007669"/>
    <property type="project" value="TreeGrafter"/>
</dbReference>
<feature type="domain" description="Nucleoporin Nup120/160 beta-propeller" evidence="4">
    <location>
        <begin position="61"/>
        <end position="506"/>
    </location>
</feature>
<keyword evidence="7" id="KW-1185">Reference proteome</keyword>
<dbReference type="InterPro" id="IPR015943">
    <property type="entry name" value="WD40/YVTN_repeat-like_dom_sf"/>
</dbReference>
<dbReference type="Proteomes" id="UP000241769">
    <property type="component" value="Unassembled WGS sequence"/>
</dbReference>
<dbReference type="GO" id="GO:0017056">
    <property type="term" value="F:structural constituent of nuclear pore"/>
    <property type="evidence" value="ECO:0007669"/>
    <property type="project" value="TreeGrafter"/>
</dbReference>
<protein>
    <submittedName>
        <fullName evidence="6">Nuclear pore complex protein</fullName>
    </submittedName>
</protein>
<name>A0A2P6NA61_9EUKA</name>
<evidence type="ECO:0000256" key="1">
    <source>
        <dbReference type="ARBA" id="ARBA00004123"/>
    </source>
</evidence>
<comment type="subcellular location">
    <subcellularLocation>
        <location evidence="1">Nucleus</location>
    </subcellularLocation>
</comment>
<keyword evidence="3" id="KW-0539">Nucleus</keyword>
<dbReference type="PANTHER" id="PTHR21286">
    <property type="entry name" value="NUCLEAR PORE COMPLEX PROTEIN NUP160"/>
    <property type="match status" value="1"/>
</dbReference>
<proteinExistence type="predicted"/>
<evidence type="ECO:0000256" key="2">
    <source>
        <dbReference type="ARBA" id="ARBA00022448"/>
    </source>
</evidence>
<evidence type="ECO:0000259" key="5">
    <source>
        <dbReference type="Pfam" id="PF23354"/>
    </source>
</evidence>
<dbReference type="Pfam" id="PF23354">
    <property type="entry name" value="TPR_NUP160_120_M"/>
    <property type="match status" value="1"/>
</dbReference>
<evidence type="ECO:0000313" key="6">
    <source>
        <dbReference type="EMBL" id="PRP80832.1"/>
    </source>
</evidence>
<dbReference type="Pfam" id="PF11715">
    <property type="entry name" value="Beta-prop_Nup120_160"/>
    <property type="match status" value="1"/>
</dbReference>
<dbReference type="FunCoup" id="A0A2P6NA61">
    <property type="interactions" value="183"/>
</dbReference>
<dbReference type="InParanoid" id="A0A2P6NA61"/>
<gene>
    <name evidence="6" type="ORF">PROFUN_11247</name>
</gene>
<dbReference type="Gene3D" id="2.130.10.10">
    <property type="entry name" value="YVTN repeat-like/Quinoprotein amine dehydrogenase"/>
    <property type="match status" value="1"/>
</dbReference>
<dbReference type="InterPro" id="IPR056535">
    <property type="entry name" value="TPR_NUP160_M"/>
</dbReference>
<dbReference type="EMBL" id="MDYQ01000137">
    <property type="protein sequence ID" value="PRP80832.1"/>
    <property type="molecule type" value="Genomic_DNA"/>
</dbReference>
<evidence type="ECO:0000313" key="7">
    <source>
        <dbReference type="Proteomes" id="UP000241769"/>
    </source>
</evidence>
<feature type="domain" description="NUP160 middle TPR" evidence="5">
    <location>
        <begin position="823"/>
        <end position="1058"/>
    </location>
</feature>
<accession>A0A2P6NA61</accession>
<dbReference type="STRING" id="1890364.A0A2P6NA61"/>
<comment type="caution">
    <text evidence="6">The sequence shown here is derived from an EMBL/GenBank/DDBJ whole genome shotgun (WGS) entry which is preliminary data.</text>
</comment>
<dbReference type="SUPFAM" id="SSF50998">
    <property type="entry name" value="Quinoprotein alcohol dehydrogenase-like"/>
    <property type="match status" value="1"/>
</dbReference>
<sequence>MGEPPAPSSYKEVNVYESEDNSKWISLSVSDSLANESSLVEKPTRGGGFPITHGMPSASRRFLYWRTQGEILELVDISMDFNMDKNKLRIRFESDLIPQVVHFISSYDNKMYLSIFVVTERGRLHRLLLTHPSSMQYGAQSVLFDFKIDTNHRSISVAKGATTTCLSATTEHENKRVIVGAANGSLYMLSIQSNPRVKEFVSAETELIEPGLSYFLYKSSGSPVKAMVYHGGYIYSFCADLKVRVWSTQNNTLVTTTKEISKKGWYSNSDPHKWVILVSSNGREAHVTTALDMKSETVLHTQRIDLNTFVTTELSQSVCVHQGELLDLQRDESTLWGLWKDKKGYRVKYIRSNTSHGLNHATIQSDRWYETFYEPMNTLLDDIVLSGDIEDILCHKLLDPDRIPNSILREALQKYKNSARPIRGESVRVEIIKAIREKRAEETDEARAAERARKMYQEYEVFLQICTHFLNQPSSVCGLIVDRSLPFTAVVKKGGLSILRPMDALETLHSALKSNNQREDDLMSVREKEDREELMRTVDFVCRRGIGKRMSLYDQELYNSSTFDASNQLIQHLTTSTVQNQSSPIYEGTMEDKRESIISEFHAKFHSIREPITVISHIIDDLVQQSQGSDPLTLSSFMHDSHRSRQSPYAGHFSEVLAAQSIRDQVYERYGILRDISVALYLLYATRTKSGLDGEKIDVLLGSLLPRVSSLLVQSVSIKKLVSSFDLTKDKPSTAQTFYRCVSDRFQEEDLWPLLHQVKRAFLSSSDEPNASFLAVMMSARQQWDALADFLSLQKNKRPLSLHLHGVSLLHLAHSSPDTEEKNTQSALDLFHQIGARYESQPLGTFDEGELLMQYISSPFDEPLDNAVRYFAAVARLLAGVNKMDLSALFDRYAIQRATCTPFPSMVDDAESTVRKFTFHRWDSVFNCHLNNKNWKGAYDAICANTHNGDWLNKNLPIFVIALCKEGEFKRLTQYPFVGLQERVKRVLESNAEKDQANSPNYSQILYAFHMSRSNYRQAATAMYNYANRLSRQASGTTLPSIQQQGYSYAVCISALQLVSPDFQYISYIRPEVISAFPHDARDAMEEESMGDEVENVELDAIQKQMILVRAIEQLLMKDQRYQVSQDPLLLMTDLASSNLFDAAVTLGRAFGIKLHPVFSLLVFKYYDTFEAYETKKYCEELNRLLRSLKDRTEGLEYHLYVADRMLQRDAETKLPGWLTKFIEKNNYTEGLVRLYMQYGLIDEAARSARLILYQARKQLEEKKGNGAVWVPHRLIQDVLNGFKLVLNTEATFGKKTREEFEDMEKDLSSDLNGYYSLVQKPLK</sequence>